<dbReference type="PANTHER" id="PTHR11465:SF26">
    <property type="entry name" value="CATALASE 2"/>
    <property type="match status" value="1"/>
</dbReference>
<evidence type="ECO:0000313" key="3">
    <source>
        <dbReference type="Proteomes" id="UP001201262"/>
    </source>
</evidence>
<dbReference type="InterPro" id="IPR020835">
    <property type="entry name" value="Catalase_sf"/>
</dbReference>
<protein>
    <submittedName>
        <fullName evidence="2">Catalase core domain-containing protein</fullName>
    </submittedName>
</protein>
<dbReference type="Gene3D" id="2.40.180.10">
    <property type="entry name" value="Catalase core domain"/>
    <property type="match status" value="1"/>
</dbReference>
<dbReference type="EMBL" id="JAJTJA010000010">
    <property type="protein sequence ID" value="KAH8692706.1"/>
    <property type="molecule type" value="Genomic_DNA"/>
</dbReference>
<name>A0AAD4KNU9_9EURO</name>
<dbReference type="GO" id="GO:0020037">
    <property type="term" value="F:heme binding"/>
    <property type="evidence" value="ECO:0007669"/>
    <property type="project" value="InterPro"/>
</dbReference>
<dbReference type="SUPFAM" id="SSF56634">
    <property type="entry name" value="Heme-dependent catalase-like"/>
    <property type="match status" value="1"/>
</dbReference>
<dbReference type="GeneID" id="70249726"/>
<dbReference type="PROSITE" id="PS51402">
    <property type="entry name" value="CATALASE_3"/>
    <property type="match status" value="1"/>
</dbReference>
<dbReference type="PRINTS" id="PR00067">
    <property type="entry name" value="CATALASE"/>
</dbReference>
<dbReference type="Pfam" id="PF00199">
    <property type="entry name" value="Catalase"/>
    <property type="match status" value="1"/>
</dbReference>
<dbReference type="RefSeq" id="XP_046068579.1">
    <property type="nucleotide sequence ID" value="XM_046219439.1"/>
</dbReference>
<dbReference type="AlphaFoldDB" id="A0AAD4KNU9"/>
<keyword evidence="3" id="KW-1185">Reference proteome</keyword>
<gene>
    <name evidence="2" type="ORF">BGW36DRAFT_418890</name>
</gene>
<accession>A0AAD4KNU9</accession>
<reference evidence="2" key="1">
    <citation type="submission" date="2021-12" db="EMBL/GenBank/DDBJ databases">
        <title>Convergent genome expansion in fungi linked to evolution of root-endophyte symbiosis.</title>
        <authorList>
            <consortium name="DOE Joint Genome Institute"/>
            <person name="Ke Y.-H."/>
            <person name="Bonito G."/>
            <person name="Liao H.-L."/>
            <person name="Looney B."/>
            <person name="Rojas-Flechas A."/>
            <person name="Nash J."/>
            <person name="Hameed K."/>
            <person name="Schadt C."/>
            <person name="Martin F."/>
            <person name="Crous P.W."/>
            <person name="Miettinen O."/>
            <person name="Magnuson J.K."/>
            <person name="Labbe J."/>
            <person name="Jacobson D."/>
            <person name="Doktycz M.J."/>
            <person name="Veneault-Fourrey C."/>
            <person name="Kuo A."/>
            <person name="Mondo S."/>
            <person name="Calhoun S."/>
            <person name="Riley R."/>
            <person name="Ohm R."/>
            <person name="LaButti K."/>
            <person name="Andreopoulos B."/>
            <person name="Pangilinan J."/>
            <person name="Nolan M."/>
            <person name="Tritt A."/>
            <person name="Clum A."/>
            <person name="Lipzen A."/>
            <person name="Daum C."/>
            <person name="Barry K."/>
            <person name="Grigoriev I.V."/>
            <person name="Vilgalys R."/>
        </authorList>
    </citation>
    <scope>NUCLEOTIDE SEQUENCE</scope>
    <source>
        <strain evidence="2">PMI_201</strain>
    </source>
</reference>
<proteinExistence type="predicted"/>
<comment type="caution">
    <text evidence="2">The sequence shown here is derived from an EMBL/GenBank/DDBJ whole genome shotgun (WGS) entry which is preliminary data.</text>
</comment>
<dbReference type="InterPro" id="IPR018028">
    <property type="entry name" value="Catalase"/>
</dbReference>
<dbReference type="GO" id="GO:0005777">
    <property type="term" value="C:peroxisome"/>
    <property type="evidence" value="ECO:0007669"/>
    <property type="project" value="TreeGrafter"/>
</dbReference>
<dbReference type="GO" id="GO:0042744">
    <property type="term" value="P:hydrogen peroxide catabolic process"/>
    <property type="evidence" value="ECO:0007669"/>
    <property type="project" value="TreeGrafter"/>
</dbReference>
<feature type="domain" description="Catalase core" evidence="1">
    <location>
        <begin position="2"/>
        <end position="266"/>
    </location>
</feature>
<sequence>MEFFTKEGNQDWVFSDIAMFFIRGLRKFPSLNRSHKRHHQTNLVDPNIFHTTNQEGIYALMFLLNACSGHTYEFTKLYGIVNNIKYVKIHLKSDQSVRSLTRHESSTLMGHDIDHHTRDLFQSIVTGQLPSWPVCVQVMTQEEVETYRFNVFDMTKVWPHADFPLRPIGKLTLNENVTNQLFPRYRGMAFSPSAMVPGIVPSADPTRTFAYPDPTRYRPSLIYQQLPSNASISPVYFPYKRESFLSLKRNYGSEPNYVRSLQRTFISEVSEVDFVQPRALWQFLGR</sequence>
<organism evidence="2 3">
    <name type="scientific">Talaromyces proteolyticus</name>
    <dbReference type="NCBI Taxonomy" id="1131652"/>
    <lineage>
        <taxon>Eukaryota</taxon>
        <taxon>Fungi</taxon>
        <taxon>Dikarya</taxon>
        <taxon>Ascomycota</taxon>
        <taxon>Pezizomycotina</taxon>
        <taxon>Eurotiomycetes</taxon>
        <taxon>Eurotiomycetidae</taxon>
        <taxon>Eurotiales</taxon>
        <taxon>Trichocomaceae</taxon>
        <taxon>Talaromyces</taxon>
        <taxon>Talaromyces sect. Bacilispori</taxon>
    </lineage>
</organism>
<dbReference type="PANTHER" id="PTHR11465">
    <property type="entry name" value="CATALASE"/>
    <property type="match status" value="1"/>
</dbReference>
<dbReference type="GO" id="GO:0005739">
    <property type="term" value="C:mitochondrion"/>
    <property type="evidence" value="ECO:0007669"/>
    <property type="project" value="TreeGrafter"/>
</dbReference>
<dbReference type="GO" id="GO:0042542">
    <property type="term" value="P:response to hydrogen peroxide"/>
    <property type="evidence" value="ECO:0007669"/>
    <property type="project" value="TreeGrafter"/>
</dbReference>
<dbReference type="GO" id="GO:0004096">
    <property type="term" value="F:catalase activity"/>
    <property type="evidence" value="ECO:0007669"/>
    <property type="project" value="InterPro"/>
</dbReference>
<evidence type="ECO:0000259" key="1">
    <source>
        <dbReference type="SMART" id="SM01060"/>
    </source>
</evidence>
<dbReference type="InterPro" id="IPR011614">
    <property type="entry name" value="Catalase_core"/>
</dbReference>
<dbReference type="Proteomes" id="UP001201262">
    <property type="component" value="Unassembled WGS sequence"/>
</dbReference>
<dbReference type="SMART" id="SM01060">
    <property type="entry name" value="Catalase"/>
    <property type="match status" value="1"/>
</dbReference>
<evidence type="ECO:0000313" key="2">
    <source>
        <dbReference type="EMBL" id="KAH8692706.1"/>
    </source>
</evidence>